<keyword evidence="6" id="KW-1185">Reference proteome</keyword>
<dbReference type="AlphaFoldDB" id="S0EX67"/>
<dbReference type="SUPFAM" id="SSF46785">
    <property type="entry name" value="Winged helix' DNA-binding domain"/>
    <property type="match status" value="1"/>
</dbReference>
<dbReference type="InterPro" id="IPR000524">
    <property type="entry name" value="Tscrpt_reg_HTH_GntR"/>
</dbReference>
<dbReference type="PATRIC" id="fig|1303518.3.peg.553"/>
<dbReference type="InParanoid" id="S0EX67"/>
<dbReference type="RefSeq" id="WP_016481940.1">
    <property type="nucleotide sequence ID" value="NC_021487.1"/>
</dbReference>
<dbReference type="InterPro" id="IPR028082">
    <property type="entry name" value="Peripla_BP_I"/>
</dbReference>
<dbReference type="Gene3D" id="1.10.10.10">
    <property type="entry name" value="Winged helix-like DNA-binding domain superfamily/Winged helix DNA-binding domain"/>
    <property type="match status" value="1"/>
</dbReference>
<evidence type="ECO:0000313" key="6">
    <source>
        <dbReference type="Proteomes" id="UP000014227"/>
    </source>
</evidence>
<evidence type="ECO:0000256" key="2">
    <source>
        <dbReference type="ARBA" id="ARBA00023125"/>
    </source>
</evidence>
<dbReference type="InterPro" id="IPR046335">
    <property type="entry name" value="LacI/GalR-like_sensor"/>
</dbReference>
<sequence length="385" mass="42835">MVILHLDPLGDRPLYLQIVEQIEEAINSNRLTDGQPIWSARKIASHYHISYQTAERALAELARRGLVRRSVASGTVVCLSSQTQQICPAIRHRVIALISCWEVWGTQPTHTMSEMQISQAAAQRLASDLWGLIWAYPGSGDIKKGFSVAELAKWCHRVKFDGALVFGHMPERGLEWLHHQGYPVVVVDAEPIGPFPRVVHDNYGGMKAAVEHLLELGHTKIAFLRGDRPYHYSVRQKAYEDTLLQAGIQPDPELIISIRRPKPRVADAIKFWFSLPDSRRPTALAAGSDIIAAFVAQEAQKQGIRIPHDLSLTGYDDEPFAVAVHPPLTTLHVSWADMGIAGANLLLERLQNPYLHQEGETEPTRIVVPSQLVVRESTAPPASKT</sequence>
<evidence type="ECO:0000313" key="5">
    <source>
        <dbReference type="EMBL" id="CCW34378.1"/>
    </source>
</evidence>
<accession>S0EX67</accession>
<evidence type="ECO:0000256" key="3">
    <source>
        <dbReference type="ARBA" id="ARBA00023163"/>
    </source>
</evidence>
<dbReference type="CDD" id="cd07377">
    <property type="entry name" value="WHTH_GntR"/>
    <property type="match status" value="1"/>
</dbReference>
<organism evidence="5 6">
    <name type="scientific">Chthonomonas calidirosea (strain DSM 23976 / ICMP 18418 / T49)</name>
    <dbReference type="NCBI Taxonomy" id="1303518"/>
    <lineage>
        <taxon>Bacteria</taxon>
        <taxon>Bacillati</taxon>
        <taxon>Armatimonadota</taxon>
        <taxon>Chthonomonadia</taxon>
        <taxon>Chthonomonadales</taxon>
        <taxon>Chthonomonadaceae</taxon>
        <taxon>Chthonomonas</taxon>
    </lineage>
</organism>
<keyword evidence="1" id="KW-0805">Transcription regulation</keyword>
<keyword evidence="2" id="KW-0238">DNA-binding</keyword>
<dbReference type="STRING" id="454171.CP488_00607"/>
<dbReference type="EMBL" id="HF951689">
    <property type="protein sequence ID" value="CCW34378.1"/>
    <property type="molecule type" value="Genomic_DNA"/>
</dbReference>
<keyword evidence="3" id="KW-0804">Transcription</keyword>
<dbReference type="HOGENOM" id="CLU_037628_15_0_0"/>
<dbReference type="PANTHER" id="PTHR30146:SF109">
    <property type="entry name" value="HTH-TYPE TRANSCRIPTIONAL REGULATOR GALS"/>
    <property type="match status" value="1"/>
</dbReference>
<reference evidence="6" key="1">
    <citation type="submission" date="2013-03" db="EMBL/GenBank/DDBJ databases">
        <title>Genome sequence of Chthonomonas calidirosea, the first sequenced genome from the Armatimonadetes phylum (formally candidate division OP10).</title>
        <authorList>
            <person name="Lee K.C.Y."/>
            <person name="Morgan X.C."/>
            <person name="Dunfield P.F."/>
            <person name="Tamas I."/>
            <person name="Houghton K.M."/>
            <person name="Vyssotski M."/>
            <person name="Ryan J.L.J."/>
            <person name="Lagutin K."/>
            <person name="McDonald I.R."/>
            <person name="Stott M.B."/>
        </authorList>
    </citation>
    <scope>NUCLEOTIDE SEQUENCE [LARGE SCALE GENOMIC DNA]</scope>
    <source>
        <strain evidence="6">DSM 23976 / ICMP 18418 / T49</strain>
    </source>
</reference>
<dbReference type="Pfam" id="PF00392">
    <property type="entry name" value="GntR"/>
    <property type="match status" value="1"/>
</dbReference>
<dbReference type="GO" id="GO:0000976">
    <property type="term" value="F:transcription cis-regulatory region binding"/>
    <property type="evidence" value="ECO:0007669"/>
    <property type="project" value="TreeGrafter"/>
</dbReference>
<evidence type="ECO:0000259" key="4">
    <source>
        <dbReference type="PROSITE" id="PS50949"/>
    </source>
</evidence>
<dbReference type="OrthoDB" id="3595338at2"/>
<dbReference type="GO" id="GO:0003700">
    <property type="term" value="F:DNA-binding transcription factor activity"/>
    <property type="evidence" value="ECO:0007669"/>
    <property type="project" value="InterPro"/>
</dbReference>
<dbReference type="PANTHER" id="PTHR30146">
    <property type="entry name" value="LACI-RELATED TRANSCRIPTIONAL REPRESSOR"/>
    <property type="match status" value="1"/>
</dbReference>
<dbReference type="PROSITE" id="PS50949">
    <property type="entry name" value="HTH_GNTR"/>
    <property type="match status" value="1"/>
</dbReference>
<proteinExistence type="predicted"/>
<dbReference type="Pfam" id="PF13377">
    <property type="entry name" value="Peripla_BP_3"/>
    <property type="match status" value="1"/>
</dbReference>
<dbReference type="InterPro" id="IPR036388">
    <property type="entry name" value="WH-like_DNA-bd_sf"/>
</dbReference>
<dbReference type="InterPro" id="IPR036390">
    <property type="entry name" value="WH_DNA-bd_sf"/>
</dbReference>
<dbReference type="Gene3D" id="3.40.50.2300">
    <property type="match status" value="2"/>
</dbReference>
<feature type="domain" description="HTH gntR-type" evidence="4">
    <location>
        <begin position="12"/>
        <end position="80"/>
    </location>
</feature>
<protein>
    <submittedName>
        <fullName evidence="5">Transcriptional regulators</fullName>
    </submittedName>
</protein>
<dbReference type="Proteomes" id="UP000014227">
    <property type="component" value="Chromosome I"/>
</dbReference>
<dbReference type="KEGG" id="ccz:CCALI_00547"/>
<dbReference type="SUPFAM" id="SSF53822">
    <property type="entry name" value="Periplasmic binding protein-like I"/>
    <property type="match status" value="1"/>
</dbReference>
<dbReference type="eggNOG" id="COG1609">
    <property type="taxonomic scope" value="Bacteria"/>
</dbReference>
<dbReference type="CDD" id="cd06267">
    <property type="entry name" value="PBP1_LacI_sugar_binding-like"/>
    <property type="match status" value="1"/>
</dbReference>
<evidence type="ECO:0000256" key="1">
    <source>
        <dbReference type="ARBA" id="ARBA00023015"/>
    </source>
</evidence>
<name>S0EX67_CHTCT</name>
<gene>
    <name evidence="5" type="ORF">CCALI_00547</name>
</gene>
<dbReference type="SMART" id="SM00345">
    <property type="entry name" value="HTH_GNTR"/>
    <property type="match status" value="1"/>
</dbReference>